<sequence length="1279" mass="142833">MATAVAPAPSLSRNPQRSVPSATHPYNHPLPSLPRHSTTVVQRDRLNHVYSQVLRCCLLPVLDAGTPETSSSSAAAGTAAAAAGQRPRSAGQSPPASLAAPSQSSAHTERSFAEEARRAAGKLKRNVHAAALDPYFHHHGDQTIYSAPSDISAVLGDTVHIATASLKMFRKLLAARVEMFAAIKADLRTGTFARAGSRLLREKLNDTANLPLLANLKDLILVIGAYVQKELPKDRVPQPKDYDRYFLLISELFMAVLREAIQKVEPRTKVLHSPLLKDQEPLKVILHSFLIDNASLSSSAASAATRNSISSSTSLVEWTRVVFDIKKEDHRRTLAQLKKTAAASEIHVFSELKTQLDEIVRNQCPGAGPTDFQTTQAYDAWKSRQTQLLQVLMKTFLQRFPNTVHNLSSAGGSAPSTATIPRDPRATYRVLLETCLKHDMQNASQQAGHPAAFSLSRLSVALLSECGLRWKLPKEYKDIVLLDLLVTHYNSGSLIEDDLFPRFKSIVKSSRGVEAWTKQDRQYYVSVLDSLNTALHNKLRHFANMLGWKEKTPDGCNSTMQLIGLLLTELCDDQAWRTEHPEWTDPGRLEELVREELLEAINTRYRACSDLVSGIPREIIRLTTSVKAVNSDITNYRIYFRDPIFNISVTLIAAETCLKYFILEMENMRFSLQGDFQIAEMLDLYQVVKLLRDMCDESLLPIVKNFDVESWFAPFISQWLTLTDQKWLEWAKSAVTVEKYEPYFPPLSMHSTSVMDLFTCFHAGLDFIEKLAWRESAKKDRLVKDFIKMMSKSLQEYVQMMWEEFEVVDTEHSDKPVAFSYQSCIKLNNMIAAHSKLNDILSKLPTTSTTSRSGPLTIHPDAARNEPEKDKSTISITLLRATNLAICDWTTSSSDPYIVLSHAGTELHRTRVVYKTLNPAYNQTFQLHVPHSLHDTQSFLDLVVYDRDVIGKDDLCGSASVFLRDSKLEDFLAHDLTLALKPQGKIMVRITRAGEIDDPAFWTRKAQQCLVFAIEDMIRVYTDQATRVARAALAAILPATPTRRRSGVPSTSTTSTAVTTPPPTIESIQTKLEPLLCYLDTVLGLWNEALDRRLLYAYLVDTRPYLADPHACLTHPAVDMREAAGSKGPRRTQTRAAKRGATLAQKKNGSNSSNNYPNNTSSNDGSINDDDETALLARPCILAKHVWSELARCLNELLATYIVTETPANSTTTTTSKQPPPPVVTTTISHTLELLKTLFACPHLDDPTRLVAYPIDELEGVPAYDACRDLLDRILKGRF</sequence>
<reference evidence="4 5" key="1">
    <citation type="journal article" date="2019" name="Sci. Rep.">
        <title>Comparative genomics of chytrid fungi reveal insights into the obligate biotrophic and pathogenic lifestyle of Synchytrium endobioticum.</title>
        <authorList>
            <person name="van de Vossenberg B.T.L.H."/>
            <person name="Warris S."/>
            <person name="Nguyen H.D.T."/>
            <person name="van Gent-Pelzer M.P.E."/>
            <person name="Joly D.L."/>
            <person name="van de Geest H.C."/>
            <person name="Bonants P.J.M."/>
            <person name="Smith D.S."/>
            <person name="Levesque C.A."/>
            <person name="van der Lee T.A.J."/>
        </authorList>
    </citation>
    <scope>NUCLEOTIDE SEQUENCE [LARGE SCALE GENOMIC DNA]</scope>
    <source>
        <strain evidence="4 5">CBS 809.83</strain>
    </source>
</reference>
<dbReference type="STRING" id="109895.A0A507DRZ4"/>
<dbReference type="EMBL" id="QEAQ01000176">
    <property type="protein sequence ID" value="TPX54025.1"/>
    <property type="molecule type" value="Genomic_DNA"/>
</dbReference>
<evidence type="ECO:0000259" key="2">
    <source>
        <dbReference type="PROSITE" id="PS50004"/>
    </source>
</evidence>
<dbReference type="InterPro" id="IPR035892">
    <property type="entry name" value="C2_domain_sf"/>
</dbReference>
<comment type="caution">
    <text evidence="4">The sequence shown here is derived from an EMBL/GenBank/DDBJ whole genome shotgun (WGS) entry which is preliminary data.</text>
</comment>
<feature type="compositionally biased region" description="Low complexity" evidence="1">
    <location>
        <begin position="67"/>
        <end position="106"/>
    </location>
</feature>
<dbReference type="InterPro" id="IPR014770">
    <property type="entry name" value="Munc13_1"/>
</dbReference>
<gene>
    <name evidence="4" type="ORF">PhCBS80983_g06079</name>
</gene>
<feature type="compositionally biased region" description="Polar residues" evidence="1">
    <location>
        <begin position="11"/>
        <end position="21"/>
    </location>
</feature>
<organism evidence="4 5">
    <name type="scientific">Powellomyces hirtus</name>
    <dbReference type="NCBI Taxonomy" id="109895"/>
    <lineage>
        <taxon>Eukaryota</taxon>
        <taxon>Fungi</taxon>
        <taxon>Fungi incertae sedis</taxon>
        <taxon>Chytridiomycota</taxon>
        <taxon>Chytridiomycota incertae sedis</taxon>
        <taxon>Chytridiomycetes</taxon>
        <taxon>Spizellomycetales</taxon>
        <taxon>Powellomycetaceae</taxon>
        <taxon>Powellomyces</taxon>
    </lineage>
</organism>
<dbReference type="InterPro" id="IPR052811">
    <property type="entry name" value="Glucose_resp_signaling"/>
</dbReference>
<feature type="compositionally biased region" description="Basic residues" evidence="1">
    <location>
        <begin position="1128"/>
        <end position="1138"/>
    </location>
</feature>
<dbReference type="AlphaFoldDB" id="A0A507DRZ4"/>
<feature type="region of interest" description="Disordered" evidence="1">
    <location>
        <begin position="1043"/>
        <end position="1064"/>
    </location>
</feature>
<feature type="compositionally biased region" description="Low complexity" evidence="1">
    <location>
        <begin position="1043"/>
        <end position="1059"/>
    </location>
</feature>
<evidence type="ECO:0008006" key="6">
    <source>
        <dbReference type="Google" id="ProtNLM"/>
    </source>
</evidence>
<dbReference type="Pfam" id="PF00168">
    <property type="entry name" value="C2"/>
    <property type="match status" value="1"/>
</dbReference>
<accession>A0A507DRZ4</accession>
<feature type="region of interest" description="Disordered" evidence="1">
    <location>
        <begin position="1"/>
        <end position="36"/>
    </location>
</feature>
<dbReference type="PANTHER" id="PTHR47263">
    <property type="entry name" value="ADENYLATE CYCLASE ACTIVATION PROTEIN GIT1"/>
    <property type="match status" value="1"/>
</dbReference>
<dbReference type="PANTHER" id="PTHR47263:SF1">
    <property type="entry name" value="C2 DOMAIN PROTEIN (AFU_ORTHOLOGUE AFUA_7G02350)"/>
    <property type="match status" value="1"/>
</dbReference>
<dbReference type="Proteomes" id="UP000318582">
    <property type="component" value="Unassembled WGS sequence"/>
</dbReference>
<dbReference type="InterPro" id="IPR000008">
    <property type="entry name" value="C2_dom"/>
</dbReference>
<dbReference type="Gene3D" id="2.60.40.150">
    <property type="entry name" value="C2 domain"/>
    <property type="match status" value="1"/>
</dbReference>
<name>A0A507DRZ4_9FUNG</name>
<feature type="compositionally biased region" description="Low complexity" evidence="1">
    <location>
        <begin position="1148"/>
        <end position="1163"/>
    </location>
</feature>
<dbReference type="Pfam" id="PF06292">
    <property type="entry name" value="MUN"/>
    <property type="match status" value="1"/>
</dbReference>
<evidence type="ECO:0000313" key="4">
    <source>
        <dbReference type="EMBL" id="TPX54025.1"/>
    </source>
</evidence>
<proteinExistence type="predicted"/>
<evidence type="ECO:0000259" key="3">
    <source>
        <dbReference type="PROSITE" id="PS51258"/>
    </source>
</evidence>
<feature type="region of interest" description="Disordered" evidence="1">
    <location>
        <begin position="847"/>
        <end position="869"/>
    </location>
</feature>
<dbReference type="SMART" id="SM00239">
    <property type="entry name" value="C2"/>
    <property type="match status" value="1"/>
</dbReference>
<dbReference type="PROSITE" id="PS50004">
    <property type="entry name" value="C2"/>
    <property type="match status" value="1"/>
</dbReference>
<dbReference type="PROSITE" id="PS51258">
    <property type="entry name" value="MHD1"/>
    <property type="match status" value="1"/>
</dbReference>
<feature type="compositionally biased region" description="Basic and acidic residues" evidence="1">
    <location>
        <begin position="107"/>
        <end position="118"/>
    </location>
</feature>
<feature type="domain" description="C2" evidence="2">
    <location>
        <begin position="852"/>
        <end position="976"/>
    </location>
</feature>
<protein>
    <recommendedName>
        <fullName evidence="6">C2 domain-containing protein</fullName>
    </recommendedName>
</protein>
<feature type="domain" description="MHD1" evidence="3">
    <location>
        <begin position="682"/>
        <end position="801"/>
    </location>
</feature>
<keyword evidence="5" id="KW-1185">Reference proteome</keyword>
<dbReference type="InterPro" id="IPR010439">
    <property type="entry name" value="MUN_dom"/>
</dbReference>
<feature type="region of interest" description="Disordered" evidence="1">
    <location>
        <begin position="67"/>
        <end position="119"/>
    </location>
</feature>
<feature type="region of interest" description="Disordered" evidence="1">
    <location>
        <begin position="1122"/>
        <end position="1167"/>
    </location>
</feature>
<dbReference type="Gene3D" id="1.10.357.50">
    <property type="match status" value="1"/>
</dbReference>
<evidence type="ECO:0000256" key="1">
    <source>
        <dbReference type="SAM" id="MobiDB-lite"/>
    </source>
</evidence>
<dbReference type="SUPFAM" id="SSF49562">
    <property type="entry name" value="C2 domain (Calcium/lipid-binding domain, CaLB)"/>
    <property type="match status" value="1"/>
</dbReference>
<evidence type="ECO:0000313" key="5">
    <source>
        <dbReference type="Proteomes" id="UP000318582"/>
    </source>
</evidence>